<proteinExistence type="inferred from homology"/>
<evidence type="ECO:0000256" key="3">
    <source>
        <dbReference type="ARBA" id="ARBA00022679"/>
    </source>
</evidence>
<organism evidence="5 6">
    <name type="scientific">Larsenimonas suaedae</name>
    <dbReference type="NCBI Taxonomy" id="1851019"/>
    <lineage>
        <taxon>Bacteria</taxon>
        <taxon>Pseudomonadati</taxon>
        <taxon>Pseudomonadota</taxon>
        <taxon>Gammaproteobacteria</taxon>
        <taxon>Oceanospirillales</taxon>
        <taxon>Halomonadaceae</taxon>
        <taxon>Larsenimonas</taxon>
    </lineage>
</organism>
<evidence type="ECO:0000313" key="5">
    <source>
        <dbReference type="EMBL" id="MDR5895253.1"/>
    </source>
</evidence>
<keyword evidence="6" id="KW-1185">Reference proteome</keyword>
<sequence>MNDLYFFSAGSIHQLTGGYLYNARVMETLSRHDINVRVIEVDGTFPEGDETARASLEHHLNELPDGARAVMDGLCIGNFPELIETHQNRLTITAIVHLPLADETGLTEAMRVHYKHQEIRTLAAVDDVIVTSRFMVERLANYNVSPDAIHVVEPGVDRFPLGQPDRHPPRLLCVATVTPRKGQALLVDALADLKHLEWECDLVGALDRAPEYVEDVRARIAAHGLEDRVHLLGERQGDALAQYYKRAYLFVLPSYFESYGMVINEAIAFGVPVVTMKGGALMDTLPKDAGIVLPTGDTEALKTTLGRLIEVPAERQKLTQGALTAREHLRRWTDTGYRFMKALHLAQTA</sequence>
<evidence type="ECO:0000259" key="4">
    <source>
        <dbReference type="Pfam" id="PF00534"/>
    </source>
</evidence>
<comment type="similarity">
    <text evidence="1">Belongs to the glycosyltransferase group 1 family. Glycosyltransferase 4 subfamily.</text>
</comment>
<reference evidence="5 6" key="1">
    <citation type="submission" date="2023-04" db="EMBL/GenBank/DDBJ databases">
        <title>A long-awaited taxogenomic arrangement of the family Halomonadaceae.</title>
        <authorList>
            <person name="De La Haba R."/>
            <person name="Chuvochina M."/>
            <person name="Wittouck S."/>
            <person name="Arahal D.R."/>
            <person name="Sanchez-Porro C."/>
            <person name="Hugenholtz P."/>
            <person name="Ventosa A."/>
        </authorList>
    </citation>
    <scope>NUCLEOTIDE SEQUENCE [LARGE SCALE GENOMIC DNA]</scope>
    <source>
        <strain evidence="5 6">DSM 22428</strain>
    </source>
</reference>
<dbReference type="Pfam" id="PF00534">
    <property type="entry name" value="Glycos_transf_1"/>
    <property type="match status" value="1"/>
</dbReference>
<comment type="caution">
    <text evidence="5">The sequence shown here is derived from an EMBL/GenBank/DDBJ whole genome shotgun (WGS) entry which is preliminary data.</text>
</comment>
<accession>A0ABU1GT90</accession>
<dbReference type="GO" id="GO:0016757">
    <property type="term" value="F:glycosyltransferase activity"/>
    <property type="evidence" value="ECO:0007669"/>
    <property type="project" value="UniProtKB-KW"/>
</dbReference>
<dbReference type="Gene3D" id="3.40.50.2000">
    <property type="entry name" value="Glycogen Phosphorylase B"/>
    <property type="match status" value="2"/>
</dbReference>
<protein>
    <submittedName>
        <fullName evidence="5">Glycosyltransferase family 4 protein</fullName>
        <ecNumber evidence="5">2.4.-.-</ecNumber>
    </submittedName>
</protein>
<keyword evidence="3 5" id="KW-0808">Transferase</keyword>
<evidence type="ECO:0000256" key="2">
    <source>
        <dbReference type="ARBA" id="ARBA00022676"/>
    </source>
</evidence>
<dbReference type="Proteomes" id="UP001269375">
    <property type="component" value="Unassembled WGS sequence"/>
</dbReference>
<dbReference type="PANTHER" id="PTHR12526:SF640">
    <property type="entry name" value="COLANIC ACID BIOSYNTHESIS GLYCOSYLTRANSFERASE WCAL-RELATED"/>
    <property type="match status" value="1"/>
</dbReference>
<evidence type="ECO:0000256" key="1">
    <source>
        <dbReference type="ARBA" id="ARBA00009481"/>
    </source>
</evidence>
<dbReference type="RefSeq" id="WP_251590681.1">
    <property type="nucleotide sequence ID" value="NZ_JAMLJI010000001.1"/>
</dbReference>
<dbReference type="EC" id="2.4.-.-" evidence="5"/>
<gene>
    <name evidence="5" type="ORF">QC825_04075</name>
</gene>
<name>A0ABU1GT90_9GAMM</name>
<dbReference type="EMBL" id="JARWAO010000002">
    <property type="protein sequence ID" value="MDR5895253.1"/>
    <property type="molecule type" value="Genomic_DNA"/>
</dbReference>
<keyword evidence="2 5" id="KW-0328">Glycosyltransferase</keyword>
<dbReference type="PANTHER" id="PTHR12526">
    <property type="entry name" value="GLYCOSYLTRANSFERASE"/>
    <property type="match status" value="1"/>
</dbReference>
<dbReference type="CDD" id="cd03801">
    <property type="entry name" value="GT4_PimA-like"/>
    <property type="match status" value="1"/>
</dbReference>
<feature type="domain" description="Glycosyl transferase family 1" evidence="4">
    <location>
        <begin position="167"/>
        <end position="322"/>
    </location>
</feature>
<dbReference type="SUPFAM" id="SSF53756">
    <property type="entry name" value="UDP-Glycosyltransferase/glycogen phosphorylase"/>
    <property type="match status" value="1"/>
</dbReference>
<evidence type="ECO:0000313" key="6">
    <source>
        <dbReference type="Proteomes" id="UP001269375"/>
    </source>
</evidence>
<dbReference type="InterPro" id="IPR001296">
    <property type="entry name" value="Glyco_trans_1"/>
</dbReference>